<protein>
    <submittedName>
        <fullName evidence="2">Uncharacterized protein</fullName>
    </submittedName>
</protein>
<reference evidence="2 3" key="1">
    <citation type="submission" date="2017-11" db="EMBL/GenBank/DDBJ databases">
        <title>De-novo sequencing of pomegranate (Punica granatum L.) genome.</title>
        <authorList>
            <person name="Akparov Z."/>
            <person name="Amiraslanov A."/>
            <person name="Hajiyeva S."/>
            <person name="Abbasov M."/>
            <person name="Kaur K."/>
            <person name="Hamwieh A."/>
            <person name="Solovyev V."/>
            <person name="Salamov A."/>
            <person name="Braich B."/>
            <person name="Kosarev P."/>
            <person name="Mahmoud A."/>
            <person name="Hajiyev E."/>
            <person name="Babayeva S."/>
            <person name="Izzatullayeva V."/>
            <person name="Mammadov A."/>
            <person name="Mammadov A."/>
            <person name="Sharifova S."/>
            <person name="Ojaghi J."/>
            <person name="Eynullazada K."/>
            <person name="Bayramov B."/>
            <person name="Abdulazimova A."/>
            <person name="Shahmuradov I."/>
        </authorList>
    </citation>
    <scope>NUCLEOTIDE SEQUENCE [LARGE SCALE GENOMIC DNA]</scope>
    <source>
        <strain evidence="3">cv. AG2017</strain>
        <tissue evidence="2">Leaf</tissue>
    </source>
</reference>
<sequence length="108" mass="11809">MGRTSGLDLRNKEMGRGPLARNGLDRGRRRRGCGRRFSPLDAATTAREGSGDGPWHHLDCAVSNLDFAGVETAGIEGKGRVFRREFPKSPIFKSAKSRANFPFFSSGL</sequence>
<feature type="non-terminal residue" evidence="2">
    <location>
        <position position="108"/>
    </location>
</feature>
<proteinExistence type="predicted"/>
<evidence type="ECO:0000313" key="2">
    <source>
        <dbReference type="EMBL" id="PKI18392.1"/>
    </source>
</evidence>
<keyword evidence="3" id="KW-1185">Reference proteome</keyword>
<comment type="caution">
    <text evidence="2">The sequence shown here is derived from an EMBL/GenBank/DDBJ whole genome shotgun (WGS) entry which is preliminary data.</text>
</comment>
<dbReference type="EMBL" id="PGOL01038578">
    <property type="protein sequence ID" value="PKI18392.1"/>
    <property type="molecule type" value="Genomic_DNA"/>
</dbReference>
<evidence type="ECO:0000256" key="1">
    <source>
        <dbReference type="SAM" id="MobiDB-lite"/>
    </source>
</evidence>
<organism evidence="2 3">
    <name type="scientific">Punica granatum</name>
    <name type="common">Pomegranate</name>
    <dbReference type="NCBI Taxonomy" id="22663"/>
    <lineage>
        <taxon>Eukaryota</taxon>
        <taxon>Viridiplantae</taxon>
        <taxon>Streptophyta</taxon>
        <taxon>Embryophyta</taxon>
        <taxon>Tracheophyta</taxon>
        <taxon>Spermatophyta</taxon>
        <taxon>Magnoliopsida</taxon>
        <taxon>eudicotyledons</taxon>
        <taxon>Gunneridae</taxon>
        <taxon>Pentapetalae</taxon>
        <taxon>rosids</taxon>
        <taxon>malvids</taxon>
        <taxon>Myrtales</taxon>
        <taxon>Lythraceae</taxon>
        <taxon>Punica</taxon>
    </lineage>
</organism>
<dbReference type="AlphaFoldDB" id="A0A2I0HF12"/>
<accession>A0A2I0HF12</accession>
<name>A0A2I0HF12_PUNGR</name>
<evidence type="ECO:0000313" key="3">
    <source>
        <dbReference type="Proteomes" id="UP000233551"/>
    </source>
</evidence>
<dbReference type="Proteomes" id="UP000233551">
    <property type="component" value="Unassembled WGS sequence"/>
</dbReference>
<feature type="region of interest" description="Disordered" evidence="1">
    <location>
        <begin position="1"/>
        <end position="53"/>
    </location>
</feature>
<gene>
    <name evidence="2" type="ORF">CRG98_049334</name>
</gene>